<evidence type="ECO:0000256" key="1">
    <source>
        <dbReference type="ARBA" id="ARBA00005709"/>
    </source>
</evidence>
<evidence type="ECO:0000259" key="4">
    <source>
        <dbReference type="Pfam" id="PF00669"/>
    </source>
</evidence>
<keyword evidence="2 3" id="KW-0975">Bacterial flagellum</keyword>
<feature type="domain" description="Flagellin C-terminal" evidence="5">
    <location>
        <begin position="499"/>
        <end position="584"/>
    </location>
</feature>
<dbReference type="PANTHER" id="PTHR42792:SF2">
    <property type="entry name" value="FLAGELLIN"/>
    <property type="match status" value="1"/>
</dbReference>
<dbReference type="InterPro" id="IPR046358">
    <property type="entry name" value="Flagellin_C"/>
</dbReference>
<dbReference type="RefSeq" id="WP_114363607.1">
    <property type="nucleotide sequence ID" value="NZ_QPIX01000007.1"/>
</dbReference>
<keyword evidence="6" id="KW-0966">Cell projection</keyword>
<dbReference type="Pfam" id="PF00700">
    <property type="entry name" value="Flagellin_C"/>
    <property type="match status" value="1"/>
</dbReference>
<comment type="subcellular location">
    <subcellularLocation>
        <location evidence="3">Secreted</location>
    </subcellularLocation>
    <subcellularLocation>
        <location evidence="3">Bacterial flagellum</location>
    </subcellularLocation>
</comment>
<dbReference type="SUPFAM" id="SSF64518">
    <property type="entry name" value="Phase 1 flagellin"/>
    <property type="match status" value="1"/>
</dbReference>
<protein>
    <recommendedName>
        <fullName evidence="3">Flagellin</fullName>
    </recommendedName>
</protein>
<feature type="domain" description="Flagellin N-terminal" evidence="4">
    <location>
        <begin position="6"/>
        <end position="135"/>
    </location>
</feature>
<dbReference type="Pfam" id="PF00669">
    <property type="entry name" value="Flagellin_N"/>
    <property type="match status" value="1"/>
</dbReference>
<keyword evidence="6" id="KW-0969">Cilium</keyword>
<comment type="similarity">
    <text evidence="1 3">Belongs to the bacterial flagellin family.</text>
</comment>
<dbReference type="GO" id="GO:0005198">
    <property type="term" value="F:structural molecule activity"/>
    <property type="evidence" value="ECO:0007669"/>
    <property type="project" value="UniProtKB-UniRule"/>
</dbReference>
<reference evidence="6 7" key="1">
    <citation type="submission" date="2018-07" db="EMBL/GenBank/DDBJ databases">
        <title>Genomic Encyclopedia of Type Strains, Phase IV (KMG-IV): sequencing the most valuable type-strain genomes for metagenomic binning, comparative biology and taxonomic classification.</title>
        <authorList>
            <person name="Goeker M."/>
        </authorList>
    </citation>
    <scope>NUCLEOTIDE SEQUENCE [LARGE SCALE GENOMIC DNA]</scope>
    <source>
        <strain evidence="6 7">DSM 25528</strain>
    </source>
</reference>
<dbReference type="AlphaFoldDB" id="A0A6I7HN29"/>
<gene>
    <name evidence="6" type="ORF">DFR48_10732</name>
</gene>
<comment type="caution">
    <text evidence="6">The sequence shown here is derived from an EMBL/GenBank/DDBJ whole genome shotgun (WGS) entry which is preliminary data.</text>
</comment>
<dbReference type="EMBL" id="QPIX01000007">
    <property type="protein sequence ID" value="RCW23163.1"/>
    <property type="molecule type" value="Genomic_DNA"/>
</dbReference>
<keyword evidence="7" id="KW-1185">Reference proteome</keyword>
<name>A0A6I7HN29_9HYPH</name>
<sequence length="585" mass="62201">MASIRINSSALAALQTLRSLNSSLANIQARVGSGMRVAVAADNAAYWSISTTMRSDNMAVSAVSDALGLGAAKVDVAYAGMTDVIDVLSEFKARLVAAEEDGVDKAMIQVELDQLKEQVQSIATSASFSGVNWLNTEIDDIYDNTLNRTSVVSSFTRDESDGVSVKRMDVDLSRISLFNSTGGGLLQADPRDLGTLGGLRFPLVSTGSMSTYSADNTSGTAPGPIGITFSGPLTFAVGDAISFDLTVDADNPADGIDPPYFPGQTTHIVIDRATVDAVLPSASGVISTYKEYAAVLNHVLSGAGAMVQTYWEYDPPGQTTTKVDVPDLIGIVYLGNSSLDGSSIQISGFTSSVGSGGLGDTAIDYGVRRSSMTLDFEPFRVYENVIVTFGFRIDRESTGTFSFDKAYVNSLLGVEDGMVATSDDMATLLNSLINRPEVIIEAIDGSTVSVRTDPAIDRKSGSKSHIGFSGINVNIEPLPKMNFLDIDIEQSPNELDNYIAYIDAAAGRLVDAAAVLGSIGKRIDMQSEFANKLMHTIDKGIGRLVDADMNEESTRLKALQTQQQLAIQSLQIANSNAENIIQLFR</sequence>
<dbReference type="Gene3D" id="1.20.1330.10">
    <property type="entry name" value="f41 fragment of flagellin, N-terminal domain"/>
    <property type="match status" value="2"/>
</dbReference>
<accession>A0A6I7HN29</accession>
<keyword evidence="6" id="KW-0282">Flagellum</keyword>
<evidence type="ECO:0000313" key="7">
    <source>
        <dbReference type="Proteomes" id="UP000252582"/>
    </source>
</evidence>
<dbReference type="GO" id="GO:0009288">
    <property type="term" value="C:bacterial-type flagellum"/>
    <property type="evidence" value="ECO:0007669"/>
    <property type="project" value="UniProtKB-SubCell"/>
</dbReference>
<dbReference type="Proteomes" id="UP000252582">
    <property type="component" value="Unassembled WGS sequence"/>
</dbReference>
<dbReference type="GO" id="GO:0005576">
    <property type="term" value="C:extracellular region"/>
    <property type="evidence" value="ECO:0007669"/>
    <property type="project" value="UniProtKB-SubCell"/>
</dbReference>
<dbReference type="InterPro" id="IPR001492">
    <property type="entry name" value="Flagellin"/>
</dbReference>
<evidence type="ECO:0000256" key="2">
    <source>
        <dbReference type="ARBA" id="ARBA00023143"/>
    </source>
</evidence>
<comment type="function">
    <text evidence="3">Flagellin is the subunit protein which polymerizes to form the filaments of bacterial flagella.</text>
</comment>
<evidence type="ECO:0000313" key="6">
    <source>
        <dbReference type="EMBL" id="RCW23163.1"/>
    </source>
</evidence>
<keyword evidence="3" id="KW-0964">Secreted</keyword>
<evidence type="ECO:0000259" key="5">
    <source>
        <dbReference type="Pfam" id="PF00700"/>
    </source>
</evidence>
<dbReference type="PANTHER" id="PTHR42792">
    <property type="entry name" value="FLAGELLIN"/>
    <property type="match status" value="1"/>
</dbReference>
<proteinExistence type="inferred from homology"/>
<organism evidence="6 7">
    <name type="scientific">Ciceribacter lividus</name>
    <dbReference type="NCBI Taxonomy" id="1197950"/>
    <lineage>
        <taxon>Bacteria</taxon>
        <taxon>Pseudomonadati</taxon>
        <taxon>Pseudomonadota</taxon>
        <taxon>Alphaproteobacteria</taxon>
        <taxon>Hyphomicrobiales</taxon>
        <taxon>Rhizobiaceae</taxon>
        <taxon>Ciceribacter</taxon>
    </lineage>
</organism>
<dbReference type="InterPro" id="IPR001029">
    <property type="entry name" value="Flagellin_N"/>
</dbReference>
<evidence type="ECO:0000256" key="3">
    <source>
        <dbReference type="RuleBase" id="RU362073"/>
    </source>
</evidence>